<dbReference type="RefSeq" id="XP_046010152.1">
    <property type="nucleotide sequence ID" value="XM_046160351.1"/>
</dbReference>
<evidence type="ECO:0000313" key="8">
    <source>
        <dbReference type="Proteomes" id="UP000756346"/>
    </source>
</evidence>
<dbReference type="GO" id="GO:0005968">
    <property type="term" value="C:Rab-protein geranylgeranyltransferase complex"/>
    <property type="evidence" value="ECO:0007669"/>
    <property type="project" value="TreeGrafter"/>
</dbReference>
<comment type="catalytic activity">
    <reaction evidence="5 6">
        <text>geranylgeranyl diphosphate + L-cysteinyl-[protein] = S-geranylgeranyl-L-cysteinyl-[protein] + diphosphate</text>
        <dbReference type="Rhea" id="RHEA:21240"/>
        <dbReference type="Rhea" id="RHEA-COMP:10131"/>
        <dbReference type="Rhea" id="RHEA-COMP:11537"/>
        <dbReference type="ChEBI" id="CHEBI:29950"/>
        <dbReference type="ChEBI" id="CHEBI:33019"/>
        <dbReference type="ChEBI" id="CHEBI:57533"/>
        <dbReference type="ChEBI" id="CHEBI:86021"/>
        <dbReference type="EC" id="2.5.1.60"/>
    </reaction>
</comment>
<keyword evidence="3 6" id="KW-0808">Transferase</keyword>
<evidence type="ECO:0000256" key="6">
    <source>
        <dbReference type="RuleBase" id="RU367120"/>
    </source>
</evidence>
<keyword evidence="2 6" id="KW-0637">Prenyltransferase</keyword>
<reference evidence="7" key="1">
    <citation type="journal article" date="2021" name="Nat. Commun.">
        <title>Genetic determinants of endophytism in the Arabidopsis root mycobiome.</title>
        <authorList>
            <person name="Mesny F."/>
            <person name="Miyauchi S."/>
            <person name="Thiergart T."/>
            <person name="Pickel B."/>
            <person name="Atanasova L."/>
            <person name="Karlsson M."/>
            <person name="Huettel B."/>
            <person name="Barry K.W."/>
            <person name="Haridas S."/>
            <person name="Chen C."/>
            <person name="Bauer D."/>
            <person name="Andreopoulos W."/>
            <person name="Pangilinan J."/>
            <person name="LaButti K."/>
            <person name="Riley R."/>
            <person name="Lipzen A."/>
            <person name="Clum A."/>
            <person name="Drula E."/>
            <person name="Henrissat B."/>
            <person name="Kohler A."/>
            <person name="Grigoriev I.V."/>
            <person name="Martin F.M."/>
            <person name="Hacquard S."/>
        </authorList>
    </citation>
    <scope>NUCLEOTIDE SEQUENCE</scope>
    <source>
        <strain evidence="7">MPI-CAGE-CH-0230</strain>
    </source>
</reference>
<dbReference type="Gene3D" id="1.25.40.120">
    <property type="entry name" value="Protein prenylyltransferase"/>
    <property type="match status" value="1"/>
</dbReference>
<comment type="similarity">
    <text evidence="1 6">Belongs to the protein prenyltransferase subunit alpha family.</text>
</comment>
<comment type="function">
    <text evidence="6">Catalyzes the transfer of a geranyl-geranyl moiety from geranyl-geranyl pyrophosphate to cysteines occuring in specific C-terminal amino acid sequences.</text>
</comment>
<comment type="caution">
    <text evidence="7">The sequence shown here is derived from an EMBL/GenBank/DDBJ whole genome shotgun (WGS) entry which is preliminary data.</text>
</comment>
<dbReference type="EMBL" id="JAGTJQ010000007">
    <property type="protein sequence ID" value="KAH7027353.1"/>
    <property type="molecule type" value="Genomic_DNA"/>
</dbReference>
<evidence type="ECO:0000256" key="4">
    <source>
        <dbReference type="ARBA" id="ARBA00022737"/>
    </source>
</evidence>
<dbReference type="PROSITE" id="PS51147">
    <property type="entry name" value="PFTA"/>
    <property type="match status" value="4"/>
</dbReference>
<dbReference type="EC" id="2.5.1.60" evidence="6"/>
<sequence>MASHGVARTAQTRIGQRQDVAKIKTYHVLESQIRAQAALGSYDLELLNLTTKLLQLNPEYYTIWNIRRRCLLKGVLSFPPEYNSSDVTSMTLAEQHDSISTALQSDLAFTVPLLLKFPKCYWIWNFRSWILSQMTLRLPIPTVRKIWEMELALTSKMHIKDRRNFHAWGYRREIVAKLESPDLQGKSMSEAEFAYTTKMINEDLSNFSAWHNRTQLVARVLDERGADDETRRGFLDMELKTTQDALNVGPEDQSLWYYHQFLMSQIVGRHENRQTIVPSLTTSQATAYLRREIDNLKDLLEDYSDIKWIYLGLLDWTSALERVEGPANSGDRELNESKVWLAKLRALDVLRAGRWDDMEECVA</sequence>
<evidence type="ECO:0000256" key="1">
    <source>
        <dbReference type="ARBA" id="ARBA00006734"/>
    </source>
</evidence>
<dbReference type="SUPFAM" id="SSF48439">
    <property type="entry name" value="Protein prenylyltransferase"/>
    <property type="match status" value="1"/>
</dbReference>
<organism evidence="7 8">
    <name type="scientific">Microdochium trichocladiopsis</name>
    <dbReference type="NCBI Taxonomy" id="1682393"/>
    <lineage>
        <taxon>Eukaryota</taxon>
        <taxon>Fungi</taxon>
        <taxon>Dikarya</taxon>
        <taxon>Ascomycota</taxon>
        <taxon>Pezizomycotina</taxon>
        <taxon>Sordariomycetes</taxon>
        <taxon>Xylariomycetidae</taxon>
        <taxon>Xylariales</taxon>
        <taxon>Microdochiaceae</taxon>
        <taxon>Microdochium</taxon>
    </lineage>
</organism>
<accession>A0A9P9BN48</accession>
<evidence type="ECO:0000256" key="5">
    <source>
        <dbReference type="ARBA" id="ARBA00047658"/>
    </source>
</evidence>
<dbReference type="GeneID" id="70189897"/>
<dbReference type="InterPro" id="IPR002088">
    <property type="entry name" value="Prenyl_trans_a"/>
</dbReference>
<dbReference type="OrthoDB" id="1658at2759"/>
<dbReference type="GO" id="GO:0004663">
    <property type="term" value="F:Rab geranylgeranyltransferase activity"/>
    <property type="evidence" value="ECO:0007669"/>
    <property type="project" value="UniProtKB-UniRule"/>
</dbReference>
<evidence type="ECO:0000256" key="3">
    <source>
        <dbReference type="ARBA" id="ARBA00022679"/>
    </source>
</evidence>
<dbReference type="GO" id="GO:0097354">
    <property type="term" value="P:prenylation"/>
    <property type="evidence" value="ECO:0007669"/>
    <property type="project" value="UniProtKB-UniRule"/>
</dbReference>
<name>A0A9P9BN48_9PEZI</name>
<dbReference type="AlphaFoldDB" id="A0A9P9BN48"/>
<dbReference type="PANTHER" id="PTHR11129:SF2">
    <property type="entry name" value="GERANYLGERANYL TRANSFERASE TYPE-2 SUBUNIT ALPHA"/>
    <property type="match status" value="1"/>
</dbReference>
<evidence type="ECO:0000256" key="2">
    <source>
        <dbReference type="ARBA" id="ARBA00022602"/>
    </source>
</evidence>
<proteinExistence type="inferred from homology"/>
<protein>
    <recommendedName>
        <fullName evidence="6">Geranylgeranyl transferase type-2 subunit alpha</fullName>
        <ecNumber evidence="6">2.5.1.60</ecNumber>
    </recommendedName>
    <alternativeName>
        <fullName evidence="6">Geranylgeranyl transferase type II subunit alpha</fullName>
    </alternativeName>
</protein>
<dbReference type="Pfam" id="PF01239">
    <property type="entry name" value="PPTA"/>
    <property type="match status" value="5"/>
</dbReference>
<gene>
    <name evidence="7" type="ORF">B0I36DRAFT_375281</name>
</gene>
<keyword evidence="4" id="KW-0677">Repeat</keyword>
<dbReference type="PANTHER" id="PTHR11129">
    <property type="entry name" value="PROTEIN FARNESYLTRANSFERASE ALPHA SUBUNIT/RAB GERANYLGERANYL TRANSFERASE ALPHA SUBUNIT"/>
    <property type="match status" value="1"/>
</dbReference>
<keyword evidence="8" id="KW-1185">Reference proteome</keyword>
<dbReference type="Proteomes" id="UP000756346">
    <property type="component" value="Unassembled WGS sequence"/>
</dbReference>
<evidence type="ECO:0000313" key="7">
    <source>
        <dbReference type="EMBL" id="KAH7027353.1"/>
    </source>
</evidence>